<feature type="compositionally biased region" description="Polar residues" evidence="1">
    <location>
        <begin position="109"/>
        <end position="122"/>
    </location>
</feature>
<accession>V4PYK1</accession>
<organism evidence="3 4">
    <name type="scientific">Asticcacaulis benevestitus DSM 16100 = ATCC BAA-896</name>
    <dbReference type="NCBI Taxonomy" id="1121022"/>
    <lineage>
        <taxon>Bacteria</taxon>
        <taxon>Pseudomonadati</taxon>
        <taxon>Pseudomonadota</taxon>
        <taxon>Alphaproteobacteria</taxon>
        <taxon>Caulobacterales</taxon>
        <taxon>Caulobacteraceae</taxon>
        <taxon>Asticcacaulis</taxon>
    </lineage>
</organism>
<name>V4PYK1_9CAUL</name>
<keyword evidence="2" id="KW-0812">Transmembrane</keyword>
<reference evidence="3 4" key="1">
    <citation type="journal article" date="2014" name="Nature">
        <title>Sequential evolution of bacterial morphology by co-option of a developmental regulator.</title>
        <authorList>
            <person name="Jiang C."/>
            <person name="Brown P.J."/>
            <person name="Ducret A."/>
            <person name="Brun Y.V."/>
        </authorList>
    </citation>
    <scope>NUCLEOTIDE SEQUENCE [LARGE SCALE GENOMIC DNA]</scope>
    <source>
        <strain evidence="3 4">DSM 16100</strain>
    </source>
</reference>
<keyword evidence="2" id="KW-1133">Transmembrane helix</keyword>
<dbReference type="PATRIC" id="fig|1121022.4.peg.2379"/>
<proteinExistence type="predicted"/>
<feature type="transmembrane region" description="Helical" evidence="2">
    <location>
        <begin position="39"/>
        <end position="58"/>
    </location>
</feature>
<feature type="region of interest" description="Disordered" evidence="1">
    <location>
        <begin position="309"/>
        <end position="351"/>
    </location>
</feature>
<evidence type="ECO:0000313" key="3">
    <source>
        <dbReference type="EMBL" id="ESQ90635.1"/>
    </source>
</evidence>
<gene>
    <name evidence="3" type="ORF">ABENE_11730</name>
</gene>
<protein>
    <submittedName>
        <fullName evidence="3">Uncharacterized protein</fullName>
    </submittedName>
</protein>
<dbReference type="EMBL" id="AWGB01000022">
    <property type="protein sequence ID" value="ESQ90635.1"/>
    <property type="molecule type" value="Genomic_DNA"/>
</dbReference>
<feature type="region of interest" description="Disordered" evidence="1">
    <location>
        <begin position="103"/>
        <end position="127"/>
    </location>
</feature>
<dbReference type="AlphaFoldDB" id="V4PYK1"/>
<evidence type="ECO:0000313" key="4">
    <source>
        <dbReference type="Proteomes" id="UP000017837"/>
    </source>
</evidence>
<evidence type="ECO:0000256" key="2">
    <source>
        <dbReference type="SAM" id="Phobius"/>
    </source>
</evidence>
<keyword evidence="4" id="KW-1185">Reference proteome</keyword>
<keyword evidence="2" id="KW-0472">Membrane</keyword>
<sequence>MKGAVIMSVIVTRLRHRISDGLELSLAILAARTSRRTRLTGAVVVALGLHALFLWALLSSRLGVWDTDLAVIDEAPVLIELWDVPPLPKPEPVPVIEPVVTPREVEPQDTPQQVDETPQKSESAPAVVAPQPVVQPQVVKPITIQIPKEKPLDMTAPKTVADVPARPNIGATVKKKTQEEIEAAKKDTATQVTDLNLHAVDSINMPALQKVQPSGLAPTGQAAAPEGGRIGTVQLPLGSINGTGLKGGRGQVTQSLQNHDWCVATQKAGEPIPADCKMTDLASQPPLGPRPDKDFQAAVAKKDFDLRYKTTPGNDEYWKRVNHAPTSSDRKDDLPKKGAYSNPKDQRLNGN</sequence>
<comment type="caution">
    <text evidence="3">The sequence shown here is derived from an EMBL/GenBank/DDBJ whole genome shotgun (WGS) entry which is preliminary data.</text>
</comment>
<dbReference type="STRING" id="1121022.GCA_000376105_00241"/>
<dbReference type="Proteomes" id="UP000017837">
    <property type="component" value="Unassembled WGS sequence"/>
</dbReference>
<evidence type="ECO:0000256" key="1">
    <source>
        <dbReference type="SAM" id="MobiDB-lite"/>
    </source>
</evidence>